<keyword evidence="2" id="KW-1185">Reference proteome</keyword>
<evidence type="ECO:0000313" key="1">
    <source>
        <dbReference type="EMBL" id="KAK4464128.1"/>
    </source>
</evidence>
<dbReference type="EMBL" id="MU864951">
    <property type="protein sequence ID" value="KAK4464128.1"/>
    <property type="molecule type" value="Genomic_DNA"/>
</dbReference>
<proteinExistence type="predicted"/>
<sequence>MCSPHRQLPVCQAVSNPPATTNQEMPGVKCPTCESRGVVNWVLEGRKCGYCGTPCGIDD</sequence>
<dbReference type="Proteomes" id="UP001321749">
    <property type="component" value="Unassembled WGS sequence"/>
</dbReference>
<reference evidence="1" key="1">
    <citation type="journal article" date="2023" name="Mol. Phylogenet. Evol.">
        <title>Genome-scale phylogeny and comparative genomics of the fungal order Sordariales.</title>
        <authorList>
            <person name="Hensen N."/>
            <person name="Bonometti L."/>
            <person name="Westerberg I."/>
            <person name="Brannstrom I.O."/>
            <person name="Guillou S."/>
            <person name="Cros-Aarteil S."/>
            <person name="Calhoun S."/>
            <person name="Haridas S."/>
            <person name="Kuo A."/>
            <person name="Mondo S."/>
            <person name="Pangilinan J."/>
            <person name="Riley R."/>
            <person name="LaButti K."/>
            <person name="Andreopoulos B."/>
            <person name="Lipzen A."/>
            <person name="Chen C."/>
            <person name="Yan M."/>
            <person name="Daum C."/>
            <person name="Ng V."/>
            <person name="Clum A."/>
            <person name="Steindorff A."/>
            <person name="Ohm R.A."/>
            <person name="Martin F."/>
            <person name="Silar P."/>
            <person name="Natvig D.O."/>
            <person name="Lalanne C."/>
            <person name="Gautier V."/>
            <person name="Ament-Velasquez S.L."/>
            <person name="Kruys A."/>
            <person name="Hutchinson M.I."/>
            <person name="Powell A.J."/>
            <person name="Barry K."/>
            <person name="Miller A.N."/>
            <person name="Grigoriev I.V."/>
            <person name="Debuchy R."/>
            <person name="Gladieux P."/>
            <person name="Hiltunen Thoren M."/>
            <person name="Johannesson H."/>
        </authorList>
    </citation>
    <scope>NUCLEOTIDE SEQUENCE</scope>
    <source>
        <strain evidence="1">PSN324</strain>
    </source>
</reference>
<evidence type="ECO:0000313" key="2">
    <source>
        <dbReference type="Proteomes" id="UP001321749"/>
    </source>
</evidence>
<comment type="caution">
    <text evidence="1">The sequence shown here is derived from an EMBL/GenBank/DDBJ whole genome shotgun (WGS) entry which is preliminary data.</text>
</comment>
<organism evidence="1 2">
    <name type="scientific">Cladorrhinum samala</name>
    <dbReference type="NCBI Taxonomy" id="585594"/>
    <lineage>
        <taxon>Eukaryota</taxon>
        <taxon>Fungi</taxon>
        <taxon>Dikarya</taxon>
        <taxon>Ascomycota</taxon>
        <taxon>Pezizomycotina</taxon>
        <taxon>Sordariomycetes</taxon>
        <taxon>Sordariomycetidae</taxon>
        <taxon>Sordariales</taxon>
        <taxon>Podosporaceae</taxon>
        <taxon>Cladorrhinum</taxon>
    </lineage>
</organism>
<name>A0AAV9HXC6_9PEZI</name>
<reference evidence="1" key="2">
    <citation type="submission" date="2023-06" db="EMBL/GenBank/DDBJ databases">
        <authorList>
            <consortium name="Lawrence Berkeley National Laboratory"/>
            <person name="Mondo S.J."/>
            <person name="Hensen N."/>
            <person name="Bonometti L."/>
            <person name="Westerberg I."/>
            <person name="Brannstrom I.O."/>
            <person name="Guillou S."/>
            <person name="Cros-Aarteil S."/>
            <person name="Calhoun S."/>
            <person name="Haridas S."/>
            <person name="Kuo A."/>
            <person name="Pangilinan J."/>
            <person name="Riley R."/>
            <person name="Labutti K."/>
            <person name="Andreopoulos B."/>
            <person name="Lipzen A."/>
            <person name="Chen C."/>
            <person name="Yanf M."/>
            <person name="Daum C."/>
            <person name="Ng V."/>
            <person name="Clum A."/>
            <person name="Steindorff A."/>
            <person name="Ohm R."/>
            <person name="Martin F."/>
            <person name="Silar P."/>
            <person name="Natvig D."/>
            <person name="Lalanne C."/>
            <person name="Gautier V."/>
            <person name="Ament-Velasquez S.L."/>
            <person name="Kruys A."/>
            <person name="Hutchinson M.I."/>
            <person name="Powell A.J."/>
            <person name="Barry K."/>
            <person name="Miller A.N."/>
            <person name="Grigoriev I.V."/>
            <person name="Debuchy R."/>
            <person name="Gladieux P."/>
            <person name="Thoren M.H."/>
            <person name="Johannesson H."/>
        </authorList>
    </citation>
    <scope>NUCLEOTIDE SEQUENCE</scope>
    <source>
        <strain evidence="1">PSN324</strain>
    </source>
</reference>
<protein>
    <submittedName>
        <fullName evidence="1">Uncharacterized protein</fullName>
    </submittedName>
</protein>
<accession>A0AAV9HXC6</accession>
<dbReference type="AlphaFoldDB" id="A0AAV9HXC6"/>
<gene>
    <name evidence="1" type="ORF">QBC42DRAFT_263946</name>
</gene>